<feature type="domain" description="SCP" evidence="3">
    <location>
        <begin position="22"/>
        <end position="166"/>
    </location>
</feature>
<dbReference type="CDD" id="cd05380">
    <property type="entry name" value="CAP_euk"/>
    <property type="match status" value="1"/>
</dbReference>
<feature type="signal peptide" evidence="2">
    <location>
        <begin position="1"/>
        <end position="16"/>
    </location>
</feature>
<feature type="chain" id="PRO_5024434347" evidence="2">
    <location>
        <begin position="17"/>
        <end position="361"/>
    </location>
</feature>
<protein>
    <submittedName>
        <fullName evidence="4">SCP domain-containing protein</fullName>
    </submittedName>
</protein>
<dbReference type="WBParaSite" id="MCU_012025-RA">
    <property type="protein sequence ID" value="MCU_012025-RA"/>
    <property type="gene ID" value="MCU_012025"/>
</dbReference>
<dbReference type="AlphaFoldDB" id="A0A5K3G1M1"/>
<proteinExistence type="predicted"/>
<keyword evidence="2" id="KW-0732">Signal</keyword>
<sequence length="361" mass="39882">MQTIYVILALVSIVKAETPSREERDDIIEFLTKIREAVRPPASNMMLLNYSVELERMAQRWLAQCVHKRPDPRIDQEFRGILMNTAQYLYKEPDFHRAIRNFIYSSESYNYDSNTCKYPCEDYKKMVQSHSTEVGCAIQQCQHHLHPSVPDFRVACLYKSSGMVPQMKPYETGQSCSACPEGFECYRKQCKMSAQGLSTSKYTTSDTMITDLMDSDLITSEPTQSSSTVSSSLVSTAFSSKTPDLNTSVTTDDDLTPPTSTKSAFTVPSTSVYTTASLESSVPKIPDPTGSGLTPTTSTKSAFTVPSTLVSITFASKPSILTDSRSTTFDLTKPQPTTSASIVISTFAPLVPALLLIKIFA</sequence>
<accession>A0A5K3G1M1</accession>
<evidence type="ECO:0000259" key="3">
    <source>
        <dbReference type="SMART" id="SM00198"/>
    </source>
</evidence>
<dbReference type="Gene3D" id="3.40.33.10">
    <property type="entry name" value="CAP"/>
    <property type="match status" value="1"/>
</dbReference>
<name>A0A5K3G1M1_MESCO</name>
<feature type="region of interest" description="Disordered" evidence="1">
    <location>
        <begin position="277"/>
        <end position="298"/>
    </location>
</feature>
<feature type="region of interest" description="Disordered" evidence="1">
    <location>
        <begin position="239"/>
        <end position="263"/>
    </location>
</feature>
<dbReference type="SMART" id="SM00198">
    <property type="entry name" value="SCP"/>
    <property type="match status" value="1"/>
</dbReference>
<feature type="compositionally biased region" description="Low complexity" evidence="1">
    <location>
        <begin position="288"/>
        <end position="298"/>
    </location>
</feature>
<dbReference type="InterPro" id="IPR035940">
    <property type="entry name" value="CAP_sf"/>
</dbReference>
<feature type="compositionally biased region" description="Low complexity" evidence="1">
    <location>
        <begin position="239"/>
        <end position="261"/>
    </location>
</feature>
<evidence type="ECO:0000256" key="1">
    <source>
        <dbReference type="SAM" id="MobiDB-lite"/>
    </source>
</evidence>
<dbReference type="Pfam" id="PF00188">
    <property type="entry name" value="CAP"/>
    <property type="match status" value="1"/>
</dbReference>
<dbReference type="SUPFAM" id="SSF55797">
    <property type="entry name" value="PR-1-like"/>
    <property type="match status" value="1"/>
</dbReference>
<dbReference type="InterPro" id="IPR001283">
    <property type="entry name" value="CRISP-related"/>
</dbReference>
<evidence type="ECO:0000313" key="4">
    <source>
        <dbReference type="WBParaSite" id="MCU_012025-RA"/>
    </source>
</evidence>
<evidence type="ECO:0000256" key="2">
    <source>
        <dbReference type="SAM" id="SignalP"/>
    </source>
</evidence>
<dbReference type="InterPro" id="IPR014044">
    <property type="entry name" value="CAP_dom"/>
</dbReference>
<reference evidence="4" key="1">
    <citation type="submission" date="2019-11" db="UniProtKB">
        <authorList>
            <consortium name="WormBaseParasite"/>
        </authorList>
    </citation>
    <scope>IDENTIFICATION</scope>
</reference>
<dbReference type="PANTHER" id="PTHR10334">
    <property type="entry name" value="CYSTEINE-RICH SECRETORY PROTEIN-RELATED"/>
    <property type="match status" value="1"/>
</dbReference>
<organism evidence="4">
    <name type="scientific">Mesocestoides corti</name>
    <name type="common">Flatworm</name>
    <dbReference type="NCBI Taxonomy" id="53468"/>
    <lineage>
        <taxon>Eukaryota</taxon>
        <taxon>Metazoa</taxon>
        <taxon>Spiralia</taxon>
        <taxon>Lophotrochozoa</taxon>
        <taxon>Platyhelminthes</taxon>
        <taxon>Cestoda</taxon>
        <taxon>Eucestoda</taxon>
        <taxon>Cyclophyllidea</taxon>
        <taxon>Mesocestoididae</taxon>
        <taxon>Mesocestoides</taxon>
    </lineage>
</organism>